<reference evidence="3" key="2">
    <citation type="submission" date="2015-01" db="EMBL/GenBank/DDBJ databases">
        <title>Evolutionary Origins and Diversification of the Mycorrhizal Mutualists.</title>
        <authorList>
            <consortium name="DOE Joint Genome Institute"/>
            <consortium name="Mycorrhizal Genomics Consortium"/>
            <person name="Kohler A."/>
            <person name="Kuo A."/>
            <person name="Nagy L.G."/>
            <person name="Floudas D."/>
            <person name="Copeland A."/>
            <person name="Barry K.W."/>
            <person name="Cichocki N."/>
            <person name="Veneault-Fourrey C."/>
            <person name="LaButti K."/>
            <person name="Lindquist E.A."/>
            <person name="Lipzen A."/>
            <person name="Lundell T."/>
            <person name="Morin E."/>
            <person name="Murat C."/>
            <person name="Riley R."/>
            <person name="Ohm R."/>
            <person name="Sun H."/>
            <person name="Tunlid A."/>
            <person name="Henrissat B."/>
            <person name="Grigoriev I.V."/>
            <person name="Hibbett D.S."/>
            <person name="Martin F."/>
        </authorList>
    </citation>
    <scope>NUCLEOTIDE SEQUENCE [LARGE SCALE GENOMIC DNA]</scope>
    <source>
        <strain evidence="3">ATCC 200175</strain>
    </source>
</reference>
<reference evidence="2 3" key="1">
    <citation type="submission" date="2014-06" db="EMBL/GenBank/DDBJ databases">
        <authorList>
            <consortium name="DOE Joint Genome Institute"/>
            <person name="Kuo A."/>
            <person name="Kohler A."/>
            <person name="Nagy L.G."/>
            <person name="Floudas D."/>
            <person name="Copeland A."/>
            <person name="Barry K.W."/>
            <person name="Cichocki N."/>
            <person name="Veneault-Fourrey C."/>
            <person name="LaButti K."/>
            <person name="Lindquist E.A."/>
            <person name="Lipzen A."/>
            <person name="Lundell T."/>
            <person name="Morin E."/>
            <person name="Murat C."/>
            <person name="Sun H."/>
            <person name="Tunlid A."/>
            <person name="Henrissat B."/>
            <person name="Grigoriev I.V."/>
            <person name="Hibbett D.S."/>
            <person name="Martin F."/>
            <person name="Nordberg H.P."/>
            <person name="Cantor M.N."/>
            <person name="Hua S.X."/>
        </authorList>
    </citation>
    <scope>NUCLEOTIDE SEQUENCE [LARGE SCALE GENOMIC DNA]</scope>
    <source>
        <strain evidence="2 3">ATCC 200175</strain>
    </source>
</reference>
<dbReference type="AlphaFoldDB" id="A0A0C9TFW0"/>
<sequence>MQNDGHLDSFMDTEQNRPWRTDENPKASRRCLKAAAPPCFKITLEVRDCPSPRCHGGTNDHVYGAEANFLKAEVAPLQGEKRRRDIGERPEEGGDLEGKCQSASSRMYYFRDELTTQPPARSHPCHSSIARQTNRRLKHYKTMNQLLSVVDFLKTFSSGNGDHEVS</sequence>
<gene>
    <name evidence="2" type="ORF">PAXINDRAFT_19823</name>
</gene>
<name>A0A0C9TFW0_PAXIN</name>
<dbReference type="Proteomes" id="UP000053647">
    <property type="component" value="Unassembled WGS sequence"/>
</dbReference>
<feature type="region of interest" description="Disordered" evidence="1">
    <location>
        <begin position="78"/>
        <end position="100"/>
    </location>
</feature>
<evidence type="ECO:0000313" key="2">
    <source>
        <dbReference type="EMBL" id="KIJ06972.1"/>
    </source>
</evidence>
<organism evidence="2 3">
    <name type="scientific">Paxillus involutus ATCC 200175</name>
    <dbReference type="NCBI Taxonomy" id="664439"/>
    <lineage>
        <taxon>Eukaryota</taxon>
        <taxon>Fungi</taxon>
        <taxon>Dikarya</taxon>
        <taxon>Basidiomycota</taxon>
        <taxon>Agaricomycotina</taxon>
        <taxon>Agaricomycetes</taxon>
        <taxon>Agaricomycetidae</taxon>
        <taxon>Boletales</taxon>
        <taxon>Paxilineae</taxon>
        <taxon>Paxillaceae</taxon>
        <taxon>Paxillus</taxon>
    </lineage>
</organism>
<evidence type="ECO:0000313" key="3">
    <source>
        <dbReference type="Proteomes" id="UP000053647"/>
    </source>
</evidence>
<proteinExistence type="predicted"/>
<keyword evidence="3" id="KW-1185">Reference proteome</keyword>
<feature type="region of interest" description="Disordered" evidence="1">
    <location>
        <begin position="1"/>
        <end position="25"/>
    </location>
</feature>
<protein>
    <submittedName>
        <fullName evidence="2">Uncharacterized protein</fullName>
    </submittedName>
</protein>
<dbReference type="EMBL" id="KN820070">
    <property type="protein sequence ID" value="KIJ06972.1"/>
    <property type="molecule type" value="Genomic_DNA"/>
</dbReference>
<accession>A0A0C9TFW0</accession>
<feature type="compositionally biased region" description="Basic and acidic residues" evidence="1">
    <location>
        <begin position="79"/>
        <end position="98"/>
    </location>
</feature>
<dbReference type="HOGENOM" id="CLU_1603275_0_0_1"/>
<evidence type="ECO:0000256" key="1">
    <source>
        <dbReference type="SAM" id="MobiDB-lite"/>
    </source>
</evidence>